<dbReference type="SMART" id="SM00487">
    <property type="entry name" value="DEXDc"/>
    <property type="match status" value="1"/>
</dbReference>
<dbReference type="GO" id="GO:0005524">
    <property type="term" value="F:ATP binding"/>
    <property type="evidence" value="ECO:0007669"/>
    <property type="project" value="InterPro"/>
</dbReference>
<dbReference type="Gene3D" id="3.40.50.10810">
    <property type="entry name" value="Tandem AAA-ATPase domain"/>
    <property type="match status" value="1"/>
</dbReference>
<dbReference type="PANTHER" id="PTHR45766">
    <property type="entry name" value="DNA ANNEALING HELICASE AND ENDONUCLEASE ZRANB3 FAMILY MEMBER"/>
    <property type="match status" value="1"/>
</dbReference>
<keyword evidence="3" id="KW-0347">Helicase</keyword>
<name>A0A290MW84_CAUVI</name>
<evidence type="ECO:0000259" key="2">
    <source>
        <dbReference type="PROSITE" id="PS51192"/>
    </source>
</evidence>
<protein>
    <submittedName>
        <fullName evidence="3">ATP-dependent helicase</fullName>
    </submittedName>
</protein>
<keyword evidence="3" id="KW-0547">Nucleotide-binding</keyword>
<dbReference type="GO" id="GO:0006281">
    <property type="term" value="P:DNA repair"/>
    <property type="evidence" value="ECO:0007669"/>
    <property type="project" value="TreeGrafter"/>
</dbReference>
<dbReference type="InterPro" id="IPR014001">
    <property type="entry name" value="Helicase_ATP-bd"/>
</dbReference>
<dbReference type="GO" id="GO:0016787">
    <property type="term" value="F:hydrolase activity"/>
    <property type="evidence" value="ECO:0007669"/>
    <property type="project" value="UniProtKB-KW"/>
</dbReference>
<dbReference type="RefSeq" id="WP_096053503.1">
    <property type="nucleotide sequence ID" value="NZ_CP023315.3"/>
</dbReference>
<evidence type="ECO:0000313" key="3">
    <source>
        <dbReference type="EMBL" id="ATC34153.1"/>
    </source>
</evidence>
<accession>A0A290MW84</accession>
<keyword evidence="1" id="KW-0378">Hydrolase</keyword>
<dbReference type="SUPFAM" id="SSF52540">
    <property type="entry name" value="P-loop containing nucleoside triphosphate hydrolases"/>
    <property type="match status" value="2"/>
</dbReference>
<dbReference type="InterPro" id="IPR038718">
    <property type="entry name" value="SNF2-like_sf"/>
</dbReference>
<keyword evidence="3" id="KW-0067">ATP-binding</keyword>
<dbReference type="Proteomes" id="UP000217311">
    <property type="component" value="Chromosome"/>
</dbReference>
<dbReference type="GO" id="GO:0004386">
    <property type="term" value="F:helicase activity"/>
    <property type="evidence" value="ECO:0007669"/>
    <property type="project" value="UniProtKB-KW"/>
</dbReference>
<gene>
    <name evidence="3" type="ORF">CA606_18455</name>
</gene>
<dbReference type="AlphaFoldDB" id="A0A290MW84"/>
<evidence type="ECO:0000256" key="1">
    <source>
        <dbReference type="ARBA" id="ARBA00022801"/>
    </source>
</evidence>
<dbReference type="InterPro" id="IPR000330">
    <property type="entry name" value="SNF2_N"/>
</dbReference>
<evidence type="ECO:0000313" key="4">
    <source>
        <dbReference type="Proteomes" id="UP000217311"/>
    </source>
</evidence>
<feature type="domain" description="Helicase ATP-binding" evidence="2">
    <location>
        <begin position="117"/>
        <end position="270"/>
    </location>
</feature>
<reference evidence="4" key="1">
    <citation type="submission" date="2017-09" db="EMBL/GenBank/DDBJ databases">
        <title>Genome evolution observed in wild isolates of Caulobacter crescentus.</title>
        <authorList>
            <person name="Ely B."/>
            <person name="Wilson K."/>
            <person name="Scott D."/>
        </authorList>
    </citation>
    <scope>NUCLEOTIDE SEQUENCE [LARGE SCALE GENOMIC DNA]</scope>
    <source>
        <strain evidence="4">CB13b1a</strain>
    </source>
</reference>
<dbReference type="PROSITE" id="PS51192">
    <property type="entry name" value="HELICASE_ATP_BIND_1"/>
    <property type="match status" value="1"/>
</dbReference>
<organism evidence="3 4">
    <name type="scientific">Caulobacter vibrioides</name>
    <name type="common">Caulobacter crescentus</name>
    <dbReference type="NCBI Taxonomy" id="155892"/>
    <lineage>
        <taxon>Bacteria</taxon>
        <taxon>Pseudomonadati</taxon>
        <taxon>Pseudomonadota</taxon>
        <taxon>Alphaproteobacteria</taxon>
        <taxon>Caulobacterales</taxon>
        <taxon>Caulobacteraceae</taxon>
        <taxon>Caulobacter</taxon>
    </lineage>
</organism>
<dbReference type="Gene3D" id="3.40.50.300">
    <property type="entry name" value="P-loop containing nucleotide triphosphate hydrolases"/>
    <property type="match status" value="1"/>
</dbReference>
<dbReference type="EMBL" id="CP023315">
    <property type="protein sequence ID" value="ATC34153.1"/>
    <property type="molecule type" value="Genomic_DNA"/>
</dbReference>
<dbReference type="GO" id="GO:0031297">
    <property type="term" value="P:replication fork processing"/>
    <property type="evidence" value="ECO:0007669"/>
    <property type="project" value="TreeGrafter"/>
</dbReference>
<proteinExistence type="predicted"/>
<dbReference type="Pfam" id="PF00176">
    <property type="entry name" value="SNF2-rel_dom"/>
    <property type="match status" value="1"/>
</dbReference>
<dbReference type="PANTHER" id="PTHR45766:SF6">
    <property type="entry name" value="SWI_SNF-RELATED MATRIX-ASSOCIATED ACTIN-DEPENDENT REGULATOR OF CHROMATIN SUBFAMILY A-LIKE PROTEIN 1"/>
    <property type="match status" value="1"/>
</dbReference>
<dbReference type="InterPro" id="IPR027417">
    <property type="entry name" value="P-loop_NTPase"/>
</dbReference>
<sequence>MRTYGKLARAGECWVLEDVEPHVAIKLKAIFPSVPKASAGPFKLPANEATSADVSWFLQRYPLQASAGDLAELERRRTAFVRVQDEMAAILAPDYQPTLLAGLRPGQEIRAHQARAIEMVRRFGGVLVGDEMGLGKTYTGGGACLLPGALPATVVCPTHLRGQWAQKLREFTTLEPHVISTTKPYPLPPCDVRVFSYTQLQGWADVLDMLGTGLVIFDEAHELRHGTDTQKGVAALRLAEASAMRMVMTGTPVFNYGNEIWRIMQYCRPEVLGEYEDFAREWCGSGREVQDPEALGTYLREQHAMIRKVSPGPKPNIIVQTIDHEVEALERVEHLAHALAIRASTGTFEERGQAVRELDMMMRLNTGVAKAKAVAKYARIVAEAGEPLILLGWHRDVYDIWLSELSDLNPVMYTGTETPARKEEAKRRFLAGESDIFIMSLRSGAGLDGLQARAKVTIFGELDWSPQMHAQCIGRLNREGQACWPEPVTAIFLVAVDGSDPPMMDVNGLKASQAHGIVDPGEERIVTRDVSKLQSLVQRYLNRSEAA</sequence>